<evidence type="ECO:0000313" key="8">
    <source>
        <dbReference type="Proteomes" id="UP000516349"/>
    </source>
</evidence>
<dbReference type="Gene3D" id="3.40.50.720">
    <property type="entry name" value="NAD(P)-binding Rossmann-like Domain"/>
    <property type="match status" value="2"/>
</dbReference>
<feature type="domain" description="D-isomer specific 2-hydroxyacid dehydrogenase catalytic" evidence="5">
    <location>
        <begin position="9"/>
        <end position="307"/>
    </location>
</feature>
<name>A0A7H1NUA2_9PROT</name>
<evidence type="ECO:0000256" key="2">
    <source>
        <dbReference type="ARBA" id="ARBA00023002"/>
    </source>
</evidence>
<evidence type="ECO:0000259" key="6">
    <source>
        <dbReference type="Pfam" id="PF02826"/>
    </source>
</evidence>
<dbReference type="Pfam" id="PF02826">
    <property type="entry name" value="2-Hacid_dh_C"/>
    <property type="match status" value="1"/>
</dbReference>
<dbReference type="EMBL" id="CP060244">
    <property type="protein sequence ID" value="QNT79362.1"/>
    <property type="molecule type" value="Genomic_DNA"/>
</dbReference>
<dbReference type="InterPro" id="IPR050223">
    <property type="entry name" value="D-isomer_2-hydroxyacid_DH"/>
</dbReference>
<dbReference type="FunFam" id="3.40.50.720:FF:000213">
    <property type="entry name" value="Putative 2-hydroxyacid dehydrogenase"/>
    <property type="match status" value="1"/>
</dbReference>
<dbReference type="InterPro" id="IPR006140">
    <property type="entry name" value="D-isomer_DH_NAD-bd"/>
</dbReference>
<accession>A0A7H1NUA2</accession>
<dbReference type="GO" id="GO:0008873">
    <property type="term" value="F:gluconate 2-dehydrogenase activity"/>
    <property type="evidence" value="ECO:0007669"/>
    <property type="project" value="UniProtKB-EC"/>
</dbReference>
<dbReference type="EC" id="1.1.1.215" evidence="7"/>
<organism evidence="7 8">
    <name type="scientific">Entomobacter blattae</name>
    <dbReference type="NCBI Taxonomy" id="2762277"/>
    <lineage>
        <taxon>Bacteria</taxon>
        <taxon>Pseudomonadati</taxon>
        <taxon>Pseudomonadota</taxon>
        <taxon>Alphaproteobacteria</taxon>
        <taxon>Acetobacterales</taxon>
        <taxon>Acetobacteraceae</taxon>
        <taxon>Entomobacter</taxon>
    </lineage>
</organism>
<dbReference type="SUPFAM" id="SSF52283">
    <property type="entry name" value="Formate/glycerate dehydrogenase catalytic domain-like"/>
    <property type="match status" value="1"/>
</dbReference>
<dbReference type="GO" id="GO:0051287">
    <property type="term" value="F:NAD binding"/>
    <property type="evidence" value="ECO:0007669"/>
    <property type="project" value="InterPro"/>
</dbReference>
<dbReference type="Proteomes" id="UP000516349">
    <property type="component" value="Chromosome"/>
</dbReference>
<dbReference type="GO" id="GO:0005829">
    <property type="term" value="C:cytosol"/>
    <property type="evidence" value="ECO:0007669"/>
    <property type="project" value="TreeGrafter"/>
</dbReference>
<keyword evidence="1" id="KW-0521">NADP</keyword>
<evidence type="ECO:0000256" key="1">
    <source>
        <dbReference type="ARBA" id="ARBA00022857"/>
    </source>
</evidence>
<dbReference type="InterPro" id="IPR006139">
    <property type="entry name" value="D-isomer_2_OHA_DH_cat_dom"/>
</dbReference>
<reference evidence="7 8" key="1">
    <citation type="submission" date="2020-08" db="EMBL/GenBank/DDBJ databases">
        <title>Complete genome sequence of Entomobacter blattae G55GP.</title>
        <authorList>
            <person name="Poehlein A."/>
            <person name="Guzman J."/>
            <person name="Daniel R."/>
            <person name="Vilcinskas A."/>
        </authorList>
    </citation>
    <scope>NUCLEOTIDE SEQUENCE [LARGE SCALE GENOMIC DNA]</scope>
    <source>
        <strain evidence="7 8">G55GP</strain>
    </source>
</reference>
<keyword evidence="8" id="KW-1185">Reference proteome</keyword>
<keyword evidence="3" id="KW-0520">NAD</keyword>
<dbReference type="GO" id="GO:0016618">
    <property type="term" value="F:hydroxypyruvate reductase [NAD(P)H] activity"/>
    <property type="evidence" value="ECO:0007669"/>
    <property type="project" value="TreeGrafter"/>
</dbReference>
<evidence type="ECO:0000256" key="4">
    <source>
        <dbReference type="RuleBase" id="RU003719"/>
    </source>
</evidence>
<dbReference type="Pfam" id="PF00389">
    <property type="entry name" value="2-Hacid_dh"/>
    <property type="match status" value="1"/>
</dbReference>
<evidence type="ECO:0000313" key="7">
    <source>
        <dbReference type="EMBL" id="QNT79362.1"/>
    </source>
</evidence>
<protein>
    <submittedName>
        <fullName evidence="7">2-ketogluconate reductase</fullName>
        <ecNumber evidence="7">1.1.1.215</ecNumber>
    </submittedName>
</protein>
<dbReference type="RefSeq" id="WP_203413531.1">
    <property type="nucleotide sequence ID" value="NZ_CP060244.1"/>
</dbReference>
<dbReference type="AlphaFoldDB" id="A0A7H1NUA2"/>
<dbReference type="CDD" id="cd12156">
    <property type="entry name" value="HPPR"/>
    <property type="match status" value="1"/>
</dbReference>
<sequence>MKPVILQIERMMPEIEKRLNEAFEVHHYTGDLPDTALAERIKGVATGGGSGLAPKIFDALPNLEIIAINGVGTDAVDLEKAKARGVRVTTTPGVLTNDVADMAIGLMISLLRNLALGDRFIRAEKWGKETMPLGRTVSGKPFGIMGLGHIGRNIAKRLVPFEGSIYYFDPRSHDDVPYVYVPNLVDLAKKVKVLFIAASGGPKSLHTINQEVLEALGPEGVIINVARGSVVDEKALVKALQEKTIAGAALDVFEHEPNVPAELKSMDNVVISPHQASATRETRLAMGDLVFRNLEDHFAGKPLLTAVV</sequence>
<evidence type="ECO:0000256" key="3">
    <source>
        <dbReference type="ARBA" id="ARBA00023027"/>
    </source>
</evidence>
<comment type="similarity">
    <text evidence="4">Belongs to the D-isomer specific 2-hydroxyacid dehydrogenase family.</text>
</comment>
<keyword evidence="2 4" id="KW-0560">Oxidoreductase</keyword>
<feature type="domain" description="D-isomer specific 2-hydroxyacid dehydrogenase NAD-binding" evidence="6">
    <location>
        <begin position="104"/>
        <end position="276"/>
    </location>
</feature>
<dbReference type="SUPFAM" id="SSF51735">
    <property type="entry name" value="NAD(P)-binding Rossmann-fold domains"/>
    <property type="match status" value="1"/>
</dbReference>
<evidence type="ECO:0000259" key="5">
    <source>
        <dbReference type="Pfam" id="PF00389"/>
    </source>
</evidence>
<gene>
    <name evidence="7" type="ORF">JGUZn3_21600</name>
</gene>
<dbReference type="PANTHER" id="PTHR10996">
    <property type="entry name" value="2-HYDROXYACID DEHYDROGENASE-RELATED"/>
    <property type="match status" value="1"/>
</dbReference>
<dbReference type="KEGG" id="ebla:JGUZn3_21600"/>
<dbReference type="PANTHER" id="PTHR10996:SF178">
    <property type="entry name" value="2-HYDROXYACID DEHYDROGENASE YGL185C-RELATED"/>
    <property type="match status" value="1"/>
</dbReference>
<dbReference type="GO" id="GO:0030267">
    <property type="term" value="F:glyoxylate reductase (NADPH) activity"/>
    <property type="evidence" value="ECO:0007669"/>
    <property type="project" value="TreeGrafter"/>
</dbReference>
<proteinExistence type="inferred from homology"/>
<dbReference type="InterPro" id="IPR036291">
    <property type="entry name" value="NAD(P)-bd_dom_sf"/>
</dbReference>